<feature type="site" description="Catalytically relevant" evidence="6">
    <location>
        <position position="146"/>
    </location>
</feature>
<dbReference type="PANTHER" id="PTHR42745:SF1">
    <property type="entry name" value="ARABINOSE 5-PHOSPHATE ISOMERASE KDSD"/>
    <property type="match status" value="1"/>
</dbReference>
<reference evidence="10 11" key="1">
    <citation type="submission" date="2006-03" db="EMBL/GenBank/DDBJ databases">
        <authorList>
            <person name="Giovannoni S.J."/>
            <person name="Cho J.-C."/>
            <person name="Ferriera S."/>
            <person name="Johnson J."/>
            <person name="Kravitz S."/>
            <person name="Halpern A."/>
            <person name="Remington K."/>
            <person name="Beeson K."/>
            <person name="Tran B."/>
            <person name="Rogers Y.-H."/>
            <person name="Friedman R."/>
            <person name="Venter J.C."/>
        </authorList>
    </citation>
    <scope>NUCLEOTIDE SEQUENCE [LARGE SCALE GENOMIC DNA]</scope>
    <source>
        <strain evidence="10 11">HTCC2207</strain>
    </source>
</reference>
<dbReference type="OrthoDB" id="9762536at2"/>
<dbReference type="PROSITE" id="PS51371">
    <property type="entry name" value="CBS"/>
    <property type="match status" value="2"/>
</dbReference>
<keyword evidence="3 7" id="KW-0129">CBS domain</keyword>
<dbReference type="InterPro" id="IPR050986">
    <property type="entry name" value="GutQ/KpsF_isomerases"/>
</dbReference>
<dbReference type="SUPFAM" id="SSF53697">
    <property type="entry name" value="SIS domain"/>
    <property type="match status" value="1"/>
</dbReference>
<evidence type="ECO:0000256" key="7">
    <source>
        <dbReference type="PROSITE-ProRule" id="PRU00703"/>
    </source>
</evidence>
<comment type="similarity">
    <text evidence="1 4">Belongs to the SIS family. GutQ/KpsF subfamily.</text>
</comment>
<dbReference type="CDD" id="cd04604">
    <property type="entry name" value="CBS_pair_SIS_assoc"/>
    <property type="match status" value="1"/>
</dbReference>
<dbReference type="FunFam" id="3.40.50.10490:FF:000011">
    <property type="entry name" value="Arabinose 5-phosphate isomerase"/>
    <property type="match status" value="1"/>
</dbReference>
<feature type="site" description="Catalytically relevant" evidence="6">
    <location>
        <position position="105"/>
    </location>
</feature>
<dbReference type="GO" id="GO:0097367">
    <property type="term" value="F:carbohydrate derivative binding"/>
    <property type="evidence" value="ECO:0007669"/>
    <property type="project" value="InterPro"/>
</dbReference>
<dbReference type="STRING" id="314287.GB2207_10561"/>
<dbReference type="NCBIfam" id="TIGR00393">
    <property type="entry name" value="kpsF"/>
    <property type="match status" value="1"/>
</dbReference>
<evidence type="ECO:0000313" key="11">
    <source>
        <dbReference type="Proteomes" id="UP000005555"/>
    </source>
</evidence>
<dbReference type="Pfam" id="PF01380">
    <property type="entry name" value="SIS"/>
    <property type="match status" value="1"/>
</dbReference>
<dbReference type="InterPro" id="IPR001347">
    <property type="entry name" value="SIS_dom"/>
</dbReference>
<dbReference type="PIRSF" id="PIRSF004692">
    <property type="entry name" value="KdsD_KpsF"/>
    <property type="match status" value="1"/>
</dbReference>
<accession>Q1YU11</accession>
<gene>
    <name evidence="10" type="ORF">GB2207_10561</name>
</gene>
<dbReference type="EC" id="5.3.1.13" evidence="4"/>
<dbReference type="PANTHER" id="PTHR42745">
    <property type="match status" value="1"/>
</dbReference>
<dbReference type="eggNOG" id="COG0794">
    <property type="taxonomic scope" value="Bacteria"/>
</dbReference>
<dbReference type="SMART" id="SM00116">
    <property type="entry name" value="CBS"/>
    <property type="match status" value="2"/>
</dbReference>
<evidence type="ECO:0000256" key="4">
    <source>
        <dbReference type="PIRNR" id="PIRNR004692"/>
    </source>
</evidence>
<dbReference type="Proteomes" id="UP000005555">
    <property type="component" value="Unassembled WGS sequence"/>
</dbReference>
<dbReference type="InterPro" id="IPR035474">
    <property type="entry name" value="SIS_Kpsf"/>
</dbReference>
<dbReference type="InterPro" id="IPR000644">
    <property type="entry name" value="CBS_dom"/>
</dbReference>
<evidence type="ECO:0000313" key="10">
    <source>
        <dbReference type="EMBL" id="EAS48247.1"/>
    </source>
</evidence>
<comment type="catalytic activity">
    <reaction evidence="4">
        <text>D-arabinose 5-phosphate = D-ribulose 5-phosphate</text>
        <dbReference type="Rhea" id="RHEA:23104"/>
        <dbReference type="ChEBI" id="CHEBI:57693"/>
        <dbReference type="ChEBI" id="CHEBI:58121"/>
        <dbReference type="EC" id="5.3.1.13"/>
    </reaction>
</comment>
<dbReference type="InterPro" id="IPR046348">
    <property type="entry name" value="SIS_dom_sf"/>
</dbReference>
<keyword evidence="5" id="KW-0479">Metal-binding</keyword>
<evidence type="ECO:0000256" key="6">
    <source>
        <dbReference type="PIRSR" id="PIRSR004692-3"/>
    </source>
</evidence>
<evidence type="ECO:0000256" key="3">
    <source>
        <dbReference type="ARBA" id="ARBA00023122"/>
    </source>
</evidence>
<feature type="domain" description="CBS" evidence="8">
    <location>
        <begin position="271"/>
        <end position="323"/>
    </location>
</feature>
<keyword evidence="4" id="KW-0413">Isomerase</keyword>
<name>Q1YU11_9GAMM</name>
<dbReference type="Pfam" id="PF00571">
    <property type="entry name" value="CBS"/>
    <property type="match status" value="2"/>
</dbReference>
<feature type="domain" description="CBS" evidence="8">
    <location>
        <begin position="204"/>
        <end position="262"/>
    </location>
</feature>
<dbReference type="HOGENOM" id="CLU_040681_13_1_6"/>
<dbReference type="Gene3D" id="3.10.580.10">
    <property type="entry name" value="CBS-domain"/>
    <property type="match status" value="1"/>
</dbReference>
<evidence type="ECO:0000256" key="2">
    <source>
        <dbReference type="ARBA" id="ARBA00022737"/>
    </source>
</evidence>
<dbReference type="GO" id="GO:1901135">
    <property type="term" value="P:carbohydrate derivative metabolic process"/>
    <property type="evidence" value="ECO:0007669"/>
    <property type="project" value="InterPro"/>
</dbReference>
<evidence type="ECO:0000256" key="5">
    <source>
        <dbReference type="PIRSR" id="PIRSR004692-2"/>
    </source>
</evidence>
<protein>
    <recommendedName>
        <fullName evidence="4">Arabinose 5-phosphate isomerase</fullName>
        <shortName evidence="4">API</shortName>
        <ecNumber evidence="4">5.3.1.13</ecNumber>
    </recommendedName>
</protein>
<dbReference type="InterPro" id="IPR046342">
    <property type="entry name" value="CBS_dom_sf"/>
</dbReference>
<dbReference type="eggNOG" id="COG0517">
    <property type="taxonomic scope" value="Bacteria"/>
</dbReference>
<dbReference type="PROSITE" id="PS51464">
    <property type="entry name" value="SIS"/>
    <property type="match status" value="1"/>
</dbReference>
<keyword evidence="5" id="KW-0862">Zinc</keyword>
<keyword evidence="11" id="KW-1185">Reference proteome</keyword>
<feature type="binding site" evidence="5">
    <location>
        <position position="76"/>
    </location>
    <ligand>
        <name>Zn(2+)</name>
        <dbReference type="ChEBI" id="CHEBI:29105"/>
    </ligand>
</feature>
<keyword evidence="2" id="KW-0677">Repeat</keyword>
<dbReference type="GO" id="GO:0046872">
    <property type="term" value="F:metal ion binding"/>
    <property type="evidence" value="ECO:0007669"/>
    <property type="project" value="UniProtKB-KW"/>
</dbReference>
<proteinExistence type="inferred from homology"/>
<evidence type="ECO:0000256" key="1">
    <source>
        <dbReference type="ARBA" id="ARBA00008165"/>
    </source>
</evidence>
<feature type="site" description="Catalytically relevant" evidence="6">
    <location>
        <position position="187"/>
    </location>
</feature>
<organism evidence="10 11">
    <name type="scientific">gamma proteobacterium HTCC2207</name>
    <dbReference type="NCBI Taxonomy" id="314287"/>
    <lineage>
        <taxon>Bacteria</taxon>
        <taxon>Pseudomonadati</taxon>
        <taxon>Pseudomonadota</taxon>
        <taxon>Gammaproteobacteria</taxon>
        <taxon>Cellvibrionales</taxon>
        <taxon>Porticoccaceae</taxon>
        <taxon>SAR92 clade</taxon>
    </lineage>
</organism>
<dbReference type="GO" id="GO:0005975">
    <property type="term" value="P:carbohydrate metabolic process"/>
    <property type="evidence" value="ECO:0007669"/>
    <property type="project" value="InterPro"/>
</dbReference>
<dbReference type="CDD" id="cd05014">
    <property type="entry name" value="SIS_Kpsf"/>
    <property type="match status" value="1"/>
</dbReference>
<dbReference type="GO" id="GO:0019146">
    <property type="term" value="F:arabinose-5-phosphate isomerase activity"/>
    <property type="evidence" value="ECO:0007669"/>
    <property type="project" value="UniProtKB-EC"/>
</dbReference>
<feature type="site" description="Catalytically relevant" evidence="6">
    <location>
        <position position="53"/>
    </location>
</feature>
<evidence type="ECO:0000259" key="8">
    <source>
        <dbReference type="PROSITE" id="PS51371"/>
    </source>
</evidence>
<dbReference type="InterPro" id="IPR004800">
    <property type="entry name" value="KdsD/KpsF-type"/>
</dbReference>
<dbReference type="AlphaFoldDB" id="Q1YU11"/>
<evidence type="ECO:0000259" key="9">
    <source>
        <dbReference type="PROSITE" id="PS51464"/>
    </source>
</evidence>
<sequence>MTATNFITSAQRTIKMEADAVAELQHRLDDSFVTACETMLACEGRVIVTGMGKSGHIGNKIAATLASTGTPSFFVHPGEASHGDLGMITKNDVVIVISNSGSTAEVITILPLIKRLGIPMISMTGDPGSVLSQAARANLDVSVTSEACPLNLAPTTSTTVTLAMGDALAIALLESRGFTAEDFAFSHPGGALGRKLLLRVADIMHKDVEVPRVLTSEPLHQALLVMTEKGFGMTTVVSDENKLLGVFTDGDLRRIVDAKVDINNVTMADVMSPNPKTINGEILAAQALKIMEDGSITALIVEDEHQSPIGVLHMHDILRAGVM</sequence>
<feature type="domain" description="SIS" evidence="9">
    <location>
        <begin position="35"/>
        <end position="178"/>
    </location>
</feature>
<dbReference type="EMBL" id="AAPI01000001">
    <property type="protein sequence ID" value="EAS48247.1"/>
    <property type="molecule type" value="Genomic_DNA"/>
</dbReference>
<comment type="caution">
    <text evidence="10">The sequence shown here is derived from an EMBL/GenBank/DDBJ whole genome shotgun (WGS) entry which is preliminary data.</text>
</comment>
<dbReference type="Gene3D" id="3.40.50.10490">
    <property type="entry name" value="Glucose-6-phosphate isomerase like protein, domain 1"/>
    <property type="match status" value="1"/>
</dbReference>